<keyword evidence="4" id="KW-0694">RNA-binding</keyword>
<comment type="subunit">
    <text evidence="4">Part of the 30S ribosomal subunit.</text>
</comment>
<organism evidence="5">
    <name type="scientific">Gastrodia longistyla</name>
    <dbReference type="NCBI Taxonomy" id="2861180"/>
    <lineage>
        <taxon>Eukaryota</taxon>
        <taxon>Viridiplantae</taxon>
        <taxon>Streptophyta</taxon>
        <taxon>Embryophyta</taxon>
        <taxon>Tracheophyta</taxon>
        <taxon>Spermatophyta</taxon>
        <taxon>Magnoliopsida</taxon>
        <taxon>Liliopsida</taxon>
        <taxon>Asparagales</taxon>
        <taxon>Orchidaceae</taxon>
        <taxon>Epidendroideae</taxon>
        <taxon>Gastrodieae</taxon>
        <taxon>Gastrodia</taxon>
    </lineage>
</organism>
<evidence type="ECO:0000256" key="4">
    <source>
        <dbReference type="HAMAP-Rule" id="MF_01310"/>
    </source>
</evidence>
<comment type="subcellular location">
    <subcellularLocation>
        <location evidence="4">Plastid</location>
        <location evidence="4">Chloroplast</location>
    </subcellularLocation>
</comment>
<evidence type="ECO:0000313" key="5">
    <source>
        <dbReference type="EMBL" id="QXU60596.1"/>
    </source>
</evidence>
<dbReference type="GO" id="GO:1990904">
    <property type="term" value="C:ribonucleoprotein complex"/>
    <property type="evidence" value="ECO:0007669"/>
    <property type="project" value="UniProtKB-KW"/>
</dbReference>
<dbReference type="PIRSF" id="PIRSF002131">
    <property type="entry name" value="Ribosomal_S11"/>
    <property type="match status" value="1"/>
</dbReference>
<reference evidence="5" key="2">
    <citation type="submission" date="2021-04" db="EMBL/GenBank/DDBJ databases">
        <authorList>
            <person name="Shao B."/>
        </authorList>
    </citation>
    <scope>NUCLEOTIDE SEQUENCE</scope>
    <source>
        <strain evidence="5">Jin X.H.25023</strain>
    </source>
</reference>
<dbReference type="GO" id="GO:0009507">
    <property type="term" value="C:chloroplast"/>
    <property type="evidence" value="ECO:0007669"/>
    <property type="project" value="UniProtKB-SubCell"/>
</dbReference>
<dbReference type="SUPFAM" id="SSF53137">
    <property type="entry name" value="Translational machinery components"/>
    <property type="match status" value="1"/>
</dbReference>
<dbReference type="PANTHER" id="PTHR11759">
    <property type="entry name" value="40S RIBOSOMAL PROTEIN S14/30S RIBOSOMAL PROTEIN S11"/>
    <property type="match status" value="1"/>
</dbReference>
<evidence type="ECO:0000256" key="1">
    <source>
        <dbReference type="ARBA" id="ARBA00006194"/>
    </source>
</evidence>
<dbReference type="InterPro" id="IPR036967">
    <property type="entry name" value="Ribosomal_uS11_sf"/>
</dbReference>
<dbReference type="Gene3D" id="3.30.420.80">
    <property type="entry name" value="Ribosomal protein S11"/>
    <property type="match status" value="1"/>
</dbReference>
<sequence length="136" mass="15224">MKKKYIKEKKNIILYNNTHRISKLIIHIQSSLNNTIVTVSDIMGRVISWTSAGTSGFIGTKKKTPYVAQVTACNAMYKTLDLGIIIKQAEVMIKGPGIGRDAALRAICRNVILLRFIRDVTSIPHNGCRSPKKKHF</sequence>
<keyword evidence="4" id="KW-0699">rRNA-binding</keyword>
<proteinExistence type="inferred from homology"/>
<dbReference type="InterPro" id="IPR001971">
    <property type="entry name" value="Ribosomal_uS11"/>
</dbReference>
<dbReference type="RefSeq" id="YP_010375678.1">
    <property type="nucleotide sequence ID" value="NC_063317.1"/>
</dbReference>
<dbReference type="AlphaFoldDB" id="A0A8F7CE01"/>
<dbReference type="NCBIfam" id="NF003698">
    <property type="entry name" value="PRK05309.1"/>
    <property type="match status" value="1"/>
</dbReference>
<keyword evidence="3 4" id="KW-0687">Ribonucleoprotein</keyword>
<keyword evidence="2 4" id="KW-0689">Ribosomal protein</keyword>
<dbReference type="Pfam" id="PF00411">
    <property type="entry name" value="Ribosomal_S11"/>
    <property type="match status" value="1"/>
</dbReference>
<name>A0A8F7CE01_9ASPA</name>
<keyword evidence="5" id="KW-0150">Chloroplast</keyword>
<comment type="similarity">
    <text evidence="1 4">Belongs to the universal ribosomal protein uS11 family.</text>
</comment>
<protein>
    <recommendedName>
        <fullName evidence="4">Small ribosomal subunit protein uS11c</fullName>
    </recommendedName>
</protein>
<gene>
    <name evidence="4 5" type="primary">rps11</name>
</gene>
<dbReference type="GeneID" id="72510834"/>
<evidence type="ECO:0000256" key="3">
    <source>
        <dbReference type="ARBA" id="ARBA00023274"/>
    </source>
</evidence>
<keyword evidence="5" id="KW-0934">Plastid</keyword>
<dbReference type="GO" id="GO:0006412">
    <property type="term" value="P:translation"/>
    <property type="evidence" value="ECO:0007669"/>
    <property type="project" value="UniProtKB-UniRule"/>
</dbReference>
<reference evidence="5" key="1">
    <citation type="journal article" date="2021" name="Plant Divers">
        <title>New taxa of tribe Gastrodieae (Epidendroideae, Orchidaceae) from Yunnan, China and its conservation implication.</title>
        <authorList>
            <person name="Liu Q."/>
            <person name="Ya J.-D."/>
            <person name="Wu X.-F."/>
            <person name="Shao B.-Y."/>
            <person name="Chi K.-B."/>
            <person name="Zheng H.-L."/>
            <person name="Li J.-W."/>
            <person name="Jin X.-H."/>
        </authorList>
    </citation>
    <scope>NUCLEOTIDE SEQUENCE</scope>
    <source>
        <strain evidence="5">Jin X.H.25023</strain>
    </source>
</reference>
<dbReference type="EMBL" id="MW879162">
    <property type="protein sequence ID" value="QXU60596.1"/>
    <property type="molecule type" value="Genomic_DNA"/>
</dbReference>
<dbReference type="HAMAP" id="MF_01310">
    <property type="entry name" value="Ribosomal_uS11"/>
    <property type="match status" value="1"/>
</dbReference>
<dbReference type="GO" id="GO:0005840">
    <property type="term" value="C:ribosome"/>
    <property type="evidence" value="ECO:0007669"/>
    <property type="project" value="UniProtKB-KW"/>
</dbReference>
<dbReference type="GO" id="GO:0003735">
    <property type="term" value="F:structural constituent of ribosome"/>
    <property type="evidence" value="ECO:0007669"/>
    <property type="project" value="InterPro"/>
</dbReference>
<accession>A0A8F7CE01</accession>
<geneLocation type="chloroplast" evidence="5"/>
<evidence type="ECO:0000256" key="2">
    <source>
        <dbReference type="ARBA" id="ARBA00022980"/>
    </source>
</evidence>
<dbReference type="GO" id="GO:0019843">
    <property type="term" value="F:rRNA binding"/>
    <property type="evidence" value="ECO:0007669"/>
    <property type="project" value="UniProtKB-UniRule"/>
</dbReference>